<dbReference type="EMBL" id="LR797345">
    <property type="protein sequence ID" value="CAB4204418.1"/>
    <property type="molecule type" value="Genomic_DNA"/>
</dbReference>
<name>A0A6J5QY01_9CAUD</name>
<proteinExistence type="predicted"/>
<sequence length="372" mass="40022">MAVYPVAPGAPDYNSQGSSPYIPAIYSALVIDKFYPSTVWSEISNTKYEGDIKSQGDTVYIRTRATIDTFKYKKGMVLPIQNPESPFLTLKITQGEGFSFAVDKVDEFQADIKIMSMFAEDGAEQQKQVIDKNSLACLCAAANGTPTALTGYDVTDNPISLSSLATAGNAAAQAGQTMLVATGVTTKSTILTSTADDTLATAGPWGSLAVVGTPMSVTARVAGTNVKAAGYTSPGDWIVDRFLYYGQLMDENNVPDAERFIVAPTWVIQRLKSVQSKLGQTYVTGDSSTPTRSGKIGGIDRFKIIQSNNLPSVSTAYPVIFGHKYALTFATQMTESRMVDNPYAFGKLMQALQIYGFQIIKAGFLGVDWLAQ</sequence>
<evidence type="ECO:0000313" key="3">
    <source>
        <dbReference type="EMBL" id="CAB4204418.1"/>
    </source>
</evidence>
<gene>
    <name evidence="2" type="ORF">UFOVP1138_41</name>
    <name evidence="3" type="ORF">UFOVP1394_38</name>
    <name evidence="1" type="ORF">UFOVP975_80</name>
</gene>
<accession>A0A6J5QY01</accession>
<evidence type="ECO:0008006" key="4">
    <source>
        <dbReference type="Google" id="ProtNLM"/>
    </source>
</evidence>
<dbReference type="EMBL" id="LR797086">
    <property type="protein sequence ID" value="CAB4186251.1"/>
    <property type="molecule type" value="Genomic_DNA"/>
</dbReference>
<evidence type="ECO:0000313" key="1">
    <source>
        <dbReference type="EMBL" id="CAB4174740.1"/>
    </source>
</evidence>
<evidence type="ECO:0000313" key="2">
    <source>
        <dbReference type="EMBL" id="CAB4186251.1"/>
    </source>
</evidence>
<dbReference type="EMBL" id="LR796921">
    <property type="protein sequence ID" value="CAB4174740.1"/>
    <property type="molecule type" value="Genomic_DNA"/>
</dbReference>
<protein>
    <recommendedName>
        <fullName evidence="4">Major capsid protein Gp5</fullName>
    </recommendedName>
</protein>
<organism evidence="2">
    <name type="scientific">uncultured Caudovirales phage</name>
    <dbReference type="NCBI Taxonomy" id="2100421"/>
    <lineage>
        <taxon>Viruses</taxon>
        <taxon>Duplodnaviria</taxon>
        <taxon>Heunggongvirae</taxon>
        <taxon>Uroviricota</taxon>
        <taxon>Caudoviricetes</taxon>
        <taxon>Peduoviridae</taxon>
        <taxon>Maltschvirus</taxon>
        <taxon>Maltschvirus maltsch</taxon>
    </lineage>
</organism>
<reference evidence="2" key="1">
    <citation type="submission" date="2020-05" db="EMBL/GenBank/DDBJ databases">
        <authorList>
            <person name="Chiriac C."/>
            <person name="Salcher M."/>
            <person name="Ghai R."/>
            <person name="Kavagutti S V."/>
        </authorList>
    </citation>
    <scope>NUCLEOTIDE SEQUENCE</scope>
</reference>